<feature type="coiled-coil region" evidence="10">
    <location>
        <begin position="338"/>
        <end position="372"/>
    </location>
</feature>
<evidence type="ECO:0000256" key="6">
    <source>
        <dbReference type="ARBA" id="ARBA00022840"/>
    </source>
</evidence>
<evidence type="ECO:0000256" key="10">
    <source>
        <dbReference type="SAM" id="Coils"/>
    </source>
</evidence>
<dbReference type="InterPro" id="IPR027417">
    <property type="entry name" value="P-loop_NTPase"/>
</dbReference>
<dbReference type="GO" id="GO:0006310">
    <property type="term" value="P:DNA recombination"/>
    <property type="evidence" value="ECO:0007669"/>
    <property type="project" value="InterPro"/>
</dbReference>
<evidence type="ECO:0000256" key="1">
    <source>
        <dbReference type="ARBA" id="ARBA00003618"/>
    </source>
</evidence>
<comment type="similarity">
    <text evidence="2 9">Belongs to the RecN family.</text>
</comment>
<protein>
    <recommendedName>
        <fullName evidence="3 9">DNA repair protein RecN</fullName>
    </recommendedName>
    <alternativeName>
        <fullName evidence="8 9">Recombination protein N</fullName>
    </alternativeName>
</protein>
<keyword evidence="10" id="KW-0175">Coiled coil</keyword>
<dbReference type="InterPro" id="IPR004604">
    <property type="entry name" value="DNA_recomb/repair_RecN"/>
</dbReference>
<organism evidence="12 13">
    <name type="scientific">Caproicibacterium lactatifermentans</name>
    <dbReference type="NCBI Taxonomy" id="2666138"/>
    <lineage>
        <taxon>Bacteria</taxon>
        <taxon>Bacillati</taxon>
        <taxon>Bacillota</taxon>
        <taxon>Clostridia</taxon>
        <taxon>Eubacteriales</taxon>
        <taxon>Oscillospiraceae</taxon>
        <taxon>Caproicibacterium</taxon>
    </lineage>
</organism>
<comment type="function">
    <text evidence="1 9">May be involved in recombinational repair of damaged DNA.</text>
</comment>
<keyword evidence="6" id="KW-0067">ATP-binding</keyword>
<dbReference type="SUPFAM" id="SSF52540">
    <property type="entry name" value="P-loop containing nucleoside triphosphate hydrolases"/>
    <property type="match status" value="2"/>
</dbReference>
<accession>A0A859DPM7</accession>
<dbReference type="Gene3D" id="3.40.50.300">
    <property type="entry name" value="P-loop containing nucleotide triphosphate hydrolases"/>
    <property type="match status" value="2"/>
</dbReference>
<evidence type="ECO:0000259" key="11">
    <source>
        <dbReference type="Pfam" id="PF02463"/>
    </source>
</evidence>
<keyword evidence="5 9" id="KW-0227">DNA damage</keyword>
<feature type="domain" description="RecF/RecN/SMC N-terminal" evidence="11">
    <location>
        <begin position="2"/>
        <end position="509"/>
    </location>
</feature>
<dbReference type="NCBIfam" id="NF008121">
    <property type="entry name" value="PRK10869.1"/>
    <property type="match status" value="1"/>
</dbReference>
<evidence type="ECO:0000256" key="8">
    <source>
        <dbReference type="ARBA" id="ARBA00033408"/>
    </source>
</evidence>
<dbReference type="Pfam" id="PF02463">
    <property type="entry name" value="SMC_N"/>
    <property type="match status" value="1"/>
</dbReference>
<evidence type="ECO:0000256" key="7">
    <source>
        <dbReference type="ARBA" id="ARBA00023204"/>
    </source>
</evidence>
<dbReference type="RefSeq" id="WP_174193082.1">
    <property type="nucleotide sequence ID" value="NZ_CP046051.1"/>
</dbReference>
<evidence type="ECO:0000256" key="3">
    <source>
        <dbReference type="ARBA" id="ARBA00021315"/>
    </source>
</evidence>
<gene>
    <name evidence="12" type="primary">recN</name>
    <name evidence="12" type="ORF">GJQ69_04415</name>
</gene>
<dbReference type="InterPro" id="IPR003395">
    <property type="entry name" value="RecF/RecN/SMC_N"/>
</dbReference>
<dbReference type="NCBIfam" id="TIGR00634">
    <property type="entry name" value="recN"/>
    <property type="match status" value="1"/>
</dbReference>
<dbReference type="FunFam" id="3.40.50.300:FF:000356">
    <property type="entry name" value="DNA repair protein RecN"/>
    <property type="match status" value="1"/>
</dbReference>
<keyword evidence="4" id="KW-0547">Nucleotide-binding</keyword>
<dbReference type="GO" id="GO:0006281">
    <property type="term" value="P:DNA repair"/>
    <property type="evidence" value="ECO:0007669"/>
    <property type="project" value="UniProtKB-KW"/>
</dbReference>
<reference evidence="12 13" key="1">
    <citation type="submission" date="2019-11" db="EMBL/GenBank/DDBJ databases">
        <authorList>
            <person name="Ren C."/>
            <person name="Wang H."/>
            <person name="Xu Y."/>
        </authorList>
    </citation>
    <scope>NUCLEOTIDE SEQUENCE [LARGE SCALE GENOMIC DNA]</scope>
    <source>
        <strain evidence="12 13">LBM 19010</strain>
    </source>
</reference>
<dbReference type="GO" id="GO:0005524">
    <property type="term" value="F:ATP binding"/>
    <property type="evidence" value="ECO:0007669"/>
    <property type="project" value="UniProtKB-KW"/>
</dbReference>
<evidence type="ECO:0000313" key="12">
    <source>
        <dbReference type="EMBL" id="QKN23788.1"/>
    </source>
</evidence>
<dbReference type="PANTHER" id="PTHR11059">
    <property type="entry name" value="DNA REPAIR PROTEIN RECN"/>
    <property type="match status" value="1"/>
</dbReference>
<dbReference type="GO" id="GO:0043590">
    <property type="term" value="C:bacterial nucleoid"/>
    <property type="evidence" value="ECO:0007669"/>
    <property type="project" value="TreeGrafter"/>
</dbReference>
<dbReference type="CDD" id="cd03241">
    <property type="entry name" value="ABC_RecN"/>
    <property type="match status" value="2"/>
</dbReference>
<evidence type="ECO:0000256" key="4">
    <source>
        <dbReference type="ARBA" id="ARBA00022741"/>
    </source>
</evidence>
<dbReference type="Proteomes" id="UP000501316">
    <property type="component" value="Chromosome"/>
</dbReference>
<dbReference type="AlphaFoldDB" id="A0A859DPM7"/>
<evidence type="ECO:0000256" key="9">
    <source>
        <dbReference type="PIRNR" id="PIRNR003128"/>
    </source>
</evidence>
<dbReference type="FunFam" id="3.40.50.300:FF:000319">
    <property type="entry name" value="DNA repair protein RecN"/>
    <property type="match status" value="1"/>
</dbReference>
<evidence type="ECO:0000256" key="2">
    <source>
        <dbReference type="ARBA" id="ARBA00009441"/>
    </source>
</evidence>
<dbReference type="EMBL" id="CP046051">
    <property type="protein sequence ID" value="QKN23788.1"/>
    <property type="molecule type" value="Genomic_DNA"/>
</dbReference>
<dbReference type="PANTHER" id="PTHR11059:SF0">
    <property type="entry name" value="DNA REPAIR PROTEIN RECN"/>
    <property type="match status" value="1"/>
</dbReference>
<dbReference type="PIRSF" id="PIRSF003128">
    <property type="entry name" value="RecN"/>
    <property type="match status" value="1"/>
</dbReference>
<dbReference type="KEGG" id="clf:GJQ69_04415"/>
<dbReference type="GO" id="GO:0009432">
    <property type="term" value="P:SOS response"/>
    <property type="evidence" value="ECO:0007669"/>
    <property type="project" value="TreeGrafter"/>
</dbReference>
<sequence length="560" mass="61813">MLDELYIENIAVIEKATIDFGPGFNVLTGETGAGKSIIIDAIHAVLGQRTSRELVRAGAKGAFVSASFSGLTPQVLQILDQLGFSPEEDGTLLLQRQIREDGRTVCHIGSRPASVAALRQLGAQLINIHGQHESYGLLSPDNHLRYLDRMGVPETLLQKYRGAYRQWKQVQKQLTALDVDEAEKVRLTDLLTYQINELEKANIKPGEIQDLQNRHKRIRSGGKITASLQKAVQILDGDGEMPGACAAVQEASRHLADAAELLPELSGLSGRLESLGYDLQDCMEEIRSQCETDAYDPQELEEIETRLDVYYHLSLKYGKTEKEMLQFLQKCRQQLSSIQHSGEEMQRLQKENDAAEKQVRTLGRQLSSSRRKAAAGFSEQVRRELTYLDMPGVIFTVQQTPCVPSPSGCDDVQFLISANPGEPARPLAKIASGGELSRILLAIQSVLSGRDSVGTLIFDEVDTGVSGSAAQKIGQKLRQTARGRQVLCVTHLPQIAALGDRQYKIEKHTEKGRTYTQVTLLDHKGRRQELARIIGGTQITPLTLQNAEEMLQLAVKDTGC</sequence>
<evidence type="ECO:0000313" key="13">
    <source>
        <dbReference type="Proteomes" id="UP000501316"/>
    </source>
</evidence>
<proteinExistence type="inferred from homology"/>
<keyword evidence="7 9" id="KW-0234">DNA repair</keyword>
<name>A0A859DPM7_9FIRM</name>
<evidence type="ECO:0000256" key="5">
    <source>
        <dbReference type="ARBA" id="ARBA00022763"/>
    </source>
</evidence>